<evidence type="ECO:0000313" key="2">
    <source>
        <dbReference type="Proteomes" id="UP000299102"/>
    </source>
</evidence>
<gene>
    <name evidence="1" type="ORF">EVAR_11145_1</name>
</gene>
<reference evidence="1 2" key="1">
    <citation type="journal article" date="2019" name="Commun. Biol.">
        <title>The bagworm genome reveals a unique fibroin gene that provides high tensile strength.</title>
        <authorList>
            <person name="Kono N."/>
            <person name="Nakamura H."/>
            <person name="Ohtoshi R."/>
            <person name="Tomita M."/>
            <person name="Numata K."/>
            <person name="Arakawa K."/>
        </authorList>
    </citation>
    <scope>NUCLEOTIDE SEQUENCE [LARGE SCALE GENOMIC DNA]</scope>
</reference>
<name>A0A4C1U560_EUMVA</name>
<evidence type="ECO:0000313" key="1">
    <source>
        <dbReference type="EMBL" id="GBP21114.1"/>
    </source>
</evidence>
<dbReference type="EMBL" id="BGZK01000125">
    <property type="protein sequence ID" value="GBP21114.1"/>
    <property type="molecule type" value="Genomic_DNA"/>
</dbReference>
<accession>A0A4C1U560</accession>
<organism evidence="1 2">
    <name type="scientific">Eumeta variegata</name>
    <name type="common">Bagworm moth</name>
    <name type="synonym">Eumeta japonica</name>
    <dbReference type="NCBI Taxonomy" id="151549"/>
    <lineage>
        <taxon>Eukaryota</taxon>
        <taxon>Metazoa</taxon>
        <taxon>Ecdysozoa</taxon>
        <taxon>Arthropoda</taxon>
        <taxon>Hexapoda</taxon>
        <taxon>Insecta</taxon>
        <taxon>Pterygota</taxon>
        <taxon>Neoptera</taxon>
        <taxon>Endopterygota</taxon>
        <taxon>Lepidoptera</taxon>
        <taxon>Glossata</taxon>
        <taxon>Ditrysia</taxon>
        <taxon>Tineoidea</taxon>
        <taxon>Psychidae</taxon>
        <taxon>Oiketicinae</taxon>
        <taxon>Eumeta</taxon>
    </lineage>
</organism>
<proteinExistence type="predicted"/>
<comment type="caution">
    <text evidence="1">The sequence shown here is derived from an EMBL/GenBank/DDBJ whole genome shotgun (WGS) entry which is preliminary data.</text>
</comment>
<protein>
    <submittedName>
        <fullName evidence="1">Uncharacterized protein</fullName>
    </submittedName>
</protein>
<keyword evidence="2" id="KW-1185">Reference proteome</keyword>
<dbReference type="AlphaFoldDB" id="A0A4C1U560"/>
<dbReference type="Proteomes" id="UP000299102">
    <property type="component" value="Unassembled WGS sequence"/>
</dbReference>
<sequence>MATIEDNTSAVWLTLLSIGIDERVICLQIRTSFGIDVNHALTPTPALRTSDIITIVVTAPIASATDGLVNAKKTVKNYLSLFASDSGARKVVDTWSLVLDLH</sequence>